<keyword evidence="2" id="KW-0812">Transmembrane</keyword>
<organism evidence="4 5">
    <name type="scientific">Cellulomonas iranensis</name>
    <dbReference type="NCBI Taxonomy" id="76862"/>
    <lineage>
        <taxon>Bacteria</taxon>
        <taxon>Bacillati</taxon>
        <taxon>Actinomycetota</taxon>
        <taxon>Actinomycetes</taxon>
        <taxon>Micrococcales</taxon>
        <taxon>Cellulomonadaceae</taxon>
        <taxon>Cellulomonas</taxon>
    </lineage>
</organism>
<dbReference type="Proteomes" id="UP001240250">
    <property type="component" value="Unassembled WGS sequence"/>
</dbReference>
<evidence type="ECO:0000256" key="1">
    <source>
        <dbReference type="SAM" id="MobiDB-lite"/>
    </source>
</evidence>
<dbReference type="EMBL" id="JAUSVM010000001">
    <property type="protein sequence ID" value="MDQ0424284.1"/>
    <property type="molecule type" value="Genomic_DNA"/>
</dbReference>
<reference evidence="4 5" key="1">
    <citation type="submission" date="2023-07" db="EMBL/GenBank/DDBJ databases">
        <title>Sequencing the genomes of 1000 actinobacteria strains.</title>
        <authorList>
            <person name="Klenk H.-P."/>
        </authorList>
    </citation>
    <scope>NUCLEOTIDE SEQUENCE [LARGE SCALE GENOMIC DNA]</scope>
    <source>
        <strain evidence="4 5">DSM 14785</strain>
    </source>
</reference>
<sequence>MSTEGPPTGWYPDPAGATDTERRWDGTEWTNDTRPARRPDAASATTAATTTPAIGVSSVDAVQTIDEPRRQVPRRALLIGTAVLAVAAVATVAVVLLNRPSRLEAAFDECGMDERVGARLTDGGKTVILDHEGEDDSPGLDIIEVACFTVALGVPDSINARMDSTRALDGRQDAEFDDITVSWSYHPDTGIDMIFEEP</sequence>
<keyword evidence="2" id="KW-1133">Transmembrane helix</keyword>
<evidence type="ECO:0000313" key="5">
    <source>
        <dbReference type="Proteomes" id="UP001240250"/>
    </source>
</evidence>
<feature type="region of interest" description="Disordered" evidence="1">
    <location>
        <begin position="1"/>
        <end position="49"/>
    </location>
</feature>
<dbReference type="RefSeq" id="WP_156441970.1">
    <property type="nucleotide sequence ID" value="NZ_JAUSVM010000001.1"/>
</dbReference>
<comment type="caution">
    <text evidence="4">The sequence shown here is derived from an EMBL/GenBank/DDBJ whole genome shotgun (WGS) entry which is preliminary data.</text>
</comment>
<keyword evidence="5" id="KW-1185">Reference proteome</keyword>
<keyword evidence="2" id="KW-0472">Membrane</keyword>
<dbReference type="Pfam" id="PF10708">
    <property type="entry name" value="DUF2510"/>
    <property type="match status" value="1"/>
</dbReference>
<evidence type="ECO:0000256" key="2">
    <source>
        <dbReference type="SAM" id="Phobius"/>
    </source>
</evidence>
<feature type="domain" description="DUF2510" evidence="3">
    <location>
        <begin position="9"/>
        <end position="41"/>
    </location>
</feature>
<evidence type="ECO:0000313" key="4">
    <source>
        <dbReference type="EMBL" id="MDQ0424284.1"/>
    </source>
</evidence>
<proteinExistence type="predicted"/>
<gene>
    <name evidence="4" type="ORF">JO380_000665</name>
</gene>
<name>A0ABU0GH84_9CELL</name>
<protein>
    <recommendedName>
        <fullName evidence="3">DUF2510 domain-containing protein</fullName>
    </recommendedName>
</protein>
<evidence type="ECO:0000259" key="3">
    <source>
        <dbReference type="Pfam" id="PF10708"/>
    </source>
</evidence>
<dbReference type="InterPro" id="IPR018929">
    <property type="entry name" value="DUF2510"/>
</dbReference>
<feature type="transmembrane region" description="Helical" evidence="2">
    <location>
        <begin position="76"/>
        <end position="97"/>
    </location>
</feature>
<accession>A0ABU0GH84</accession>